<evidence type="ECO:0000313" key="2">
    <source>
        <dbReference type="EMBL" id="MSR93785.1"/>
    </source>
</evidence>
<feature type="transmembrane region" description="Helical" evidence="1">
    <location>
        <begin position="7"/>
        <end position="27"/>
    </location>
</feature>
<keyword evidence="3" id="KW-1185">Reference proteome</keyword>
<dbReference type="Proteomes" id="UP000434409">
    <property type="component" value="Unassembled WGS sequence"/>
</dbReference>
<organism evidence="2 3">
    <name type="scientific">Suipraeoptans intestinalis</name>
    <dbReference type="NCBI Taxonomy" id="2606628"/>
    <lineage>
        <taxon>Bacteria</taxon>
        <taxon>Bacillati</taxon>
        <taxon>Bacillota</taxon>
        <taxon>Clostridia</taxon>
        <taxon>Lachnospirales</taxon>
        <taxon>Lachnospiraceae</taxon>
        <taxon>Suipraeoptans</taxon>
    </lineage>
</organism>
<dbReference type="RefSeq" id="WP_154476980.1">
    <property type="nucleotide sequence ID" value="NZ_VULY01000018.1"/>
</dbReference>
<accession>A0A6N7UZP1</accession>
<dbReference type="SUPFAM" id="SSF82171">
    <property type="entry name" value="DPP6 N-terminal domain-like"/>
    <property type="match status" value="1"/>
</dbReference>
<name>A0A6N7UZP1_9FIRM</name>
<proteinExistence type="predicted"/>
<reference evidence="2 3" key="1">
    <citation type="submission" date="2019-08" db="EMBL/GenBank/DDBJ databases">
        <title>In-depth cultivation of the pig gut microbiome towards novel bacterial diversity and tailored functional studies.</title>
        <authorList>
            <person name="Wylensek D."/>
            <person name="Hitch T.C.A."/>
            <person name="Clavel T."/>
        </authorList>
    </citation>
    <scope>NUCLEOTIDE SEQUENCE [LARGE SCALE GENOMIC DNA]</scope>
    <source>
        <strain evidence="2 3">68-1-5</strain>
    </source>
</reference>
<evidence type="ECO:0000313" key="3">
    <source>
        <dbReference type="Proteomes" id="UP000434409"/>
    </source>
</evidence>
<protein>
    <submittedName>
        <fullName evidence="2">Uncharacterized protein</fullName>
    </submittedName>
</protein>
<keyword evidence="1" id="KW-0472">Membrane</keyword>
<keyword evidence="1" id="KW-0812">Transmembrane</keyword>
<dbReference type="EMBL" id="VULY01000018">
    <property type="protein sequence ID" value="MSR93785.1"/>
    <property type="molecule type" value="Genomic_DNA"/>
</dbReference>
<dbReference type="AlphaFoldDB" id="A0A6N7UZP1"/>
<comment type="caution">
    <text evidence="2">The sequence shown here is derived from an EMBL/GenBank/DDBJ whole genome shotgun (WGS) entry which is preliminary data.</text>
</comment>
<evidence type="ECO:0000256" key="1">
    <source>
        <dbReference type="SAM" id="Phobius"/>
    </source>
</evidence>
<keyword evidence="1" id="KW-1133">Transmembrane helix</keyword>
<gene>
    <name evidence="2" type="ORF">FYJ34_05785</name>
</gene>
<sequence length="820" mass="92691">MSRKKRLTHGAILAGVFILAVLVFEYFTNKGNDNMTADMGAATYPQVTFSYNGYGLNTLPGYASKRDLTAIRETVTPVKDGKLDVRIEPYEAKIQRVSYTVYSLDGKEKRQKGSIESPGVKFQVKLEEEWKEQDGWLEMVFHVKGDKDVFYYTRLTPEAGKSVSESLDYIRDFHENALEKGEDQGIGTAIEPSEDADNTTFQKVTIESDFDHVTWGGLKPQVEQGERWNVKEITSSYVAVQLEYRVRCKGEENETDLYQVTEFFKVRHAAGTSDTYLLDYDREMEQVFDATRHVLNEKGIQLGITSDDISYGVNQDGSIVSFVEANELWNYNKNTDELALVFSFSSAESKDIRNLTPHHSVQILDVEEDGDTVFSVSGYMNRGEHEGETGLAVYVYDIRKNSVEEQAFLSTDTSGEAAEHELSDVFYYNRSKKLLYVISDGTLYQFNLKTGGEKALAEGLKEGEWVLSREAGMAAYRSPKKGEALMIVRDLKENRFWTIEDPKGEIRYPLGFVQRDFVCGVAKEEEKGMLLSGEEILPMYKLEIQNEKEELKKTYQQEGTYVRKAVFSENMITLERVKNSGNYYVADSSDYITNNAEKKESNIQLTSYQTELKETQWRLTYENGISDKDPKFLNPKQVLYENPVVMEVGKQTEESKKEDVTPTDRYFVYGKGKLQGIFEQAGEAVLAAEKEKGLAVDSYQQVLWADGSYEAGYQVFGREADEAALVEKLQEGELPLQAAKALKGGREMDLSGCSLEQLLYLVGQNRLILAILGEKETILMTGYGSGQIFYTDGKTGEEKTMTFEDFRQSANAMGNVSIGL</sequence>